<evidence type="ECO:0000256" key="6">
    <source>
        <dbReference type="ARBA" id="ARBA00023242"/>
    </source>
</evidence>
<feature type="region of interest" description="Disordered" evidence="8">
    <location>
        <begin position="211"/>
        <end position="233"/>
    </location>
</feature>
<reference evidence="9 10" key="1">
    <citation type="submission" date="2019-03" db="EMBL/GenBank/DDBJ databases">
        <title>Sequencing 25 genomes of Wallemia mellicola.</title>
        <authorList>
            <person name="Gostincar C."/>
        </authorList>
    </citation>
    <scope>NUCLEOTIDE SEQUENCE [LARGE SCALE GENOMIC DNA]</scope>
    <source>
        <strain evidence="9 10">EXF-6152</strain>
    </source>
</reference>
<dbReference type="EMBL" id="SPRC01000016">
    <property type="protein sequence ID" value="TIB80380.1"/>
    <property type="molecule type" value="Genomic_DNA"/>
</dbReference>
<comment type="subcellular location">
    <subcellularLocation>
        <location evidence="1">Nucleus</location>
    </subcellularLocation>
</comment>
<dbReference type="Proteomes" id="UP000310685">
    <property type="component" value="Unassembled WGS sequence"/>
</dbReference>
<evidence type="ECO:0008006" key="11">
    <source>
        <dbReference type="Google" id="ProtNLM"/>
    </source>
</evidence>
<evidence type="ECO:0000256" key="7">
    <source>
        <dbReference type="ARBA" id="ARBA00023306"/>
    </source>
</evidence>
<dbReference type="InterPro" id="IPR019440">
    <property type="entry name" value="MAU2"/>
</dbReference>
<evidence type="ECO:0000313" key="10">
    <source>
        <dbReference type="Proteomes" id="UP000310685"/>
    </source>
</evidence>
<keyword evidence="5" id="KW-0159">Chromosome partition</keyword>
<dbReference type="GO" id="GO:0051301">
    <property type="term" value="P:cell division"/>
    <property type="evidence" value="ECO:0007669"/>
    <property type="project" value="UniProtKB-KW"/>
</dbReference>
<evidence type="ECO:0000313" key="9">
    <source>
        <dbReference type="EMBL" id="TIB80380.1"/>
    </source>
</evidence>
<dbReference type="PANTHER" id="PTHR21394">
    <property type="entry name" value="MAU2 CHROMATID COHESION FACTOR HOMOLOG"/>
    <property type="match status" value="1"/>
</dbReference>
<sequence length="640" mass="73276">MEQHIRLLALGFSYANKAKELATELYAEPHKLAHYQRSCYLSILSYRASLEIQGLSPQQELNSRLGLGRALYDFTSDISDAEHVVSRGLSKASEDDSLDDYLFRFYELHINISASKNVKFAQSLLKRATKDAERKKRKEWIYHFNFLAAKYSTNPLNFLRTIVDLAKKNHDTSLHHLGLAEVARILANNSDWKGCGIVLKDLEMEINLLPDSNKPANEEAPDKMDEDIKQSSSTNERGLREYILVVFLVVKVIFSSHNADADTAKKRLEEVQHLIDETQDERYFEMSVNGCSDKVVYQAPTKSQLLDFSFVLSCMTCKDPVGTKPLSLLYSLKAIDLFNEDRREVYRYSTIQNIEKRNVQRVHMKLYILCSLTQVYIMRREMENAYKTLTEMVKLSREHSLTMKWAAWMLMLEGYYLQASNELEAAKVYYESVISLCGKKGDTFSNLFLTNKNSVQNLHNDEMEVAAKLSKLALEVGTNNAEHDRMKELNESSKLIQCSSSILAALRMVEGMLNKSIITRSKYLLSQSLTLSSKSNDNHIRAFLFALLSEAFNHSHEDQALKMIETGYALARKMGKVDQASSKSYGMPFLNLFYGKCIADHYKRNGMQSELNKQESLNQFYTKCCNRIASNGFDKSIEMK</sequence>
<keyword evidence="7" id="KW-0131">Cell cycle</keyword>
<feature type="compositionally biased region" description="Basic and acidic residues" evidence="8">
    <location>
        <begin position="216"/>
        <end position="229"/>
    </location>
</feature>
<keyword evidence="3" id="KW-0132">Cell division</keyword>
<keyword evidence="6" id="KW-0539">Nucleus</keyword>
<proteinExistence type="inferred from homology"/>
<gene>
    <name evidence="9" type="ORF">E3Q22_01901</name>
</gene>
<comment type="similarity">
    <text evidence="2">Belongs to the SCC4/mau-2 family.</text>
</comment>
<evidence type="ECO:0000256" key="8">
    <source>
        <dbReference type="SAM" id="MobiDB-lite"/>
    </source>
</evidence>
<organism evidence="9 10">
    <name type="scientific">Wallemia mellicola</name>
    <dbReference type="NCBI Taxonomy" id="1708541"/>
    <lineage>
        <taxon>Eukaryota</taxon>
        <taxon>Fungi</taxon>
        <taxon>Dikarya</taxon>
        <taxon>Basidiomycota</taxon>
        <taxon>Wallemiomycotina</taxon>
        <taxon>Wallemiomycetes</taxon>
        <taxon>Wallemiales</taxon>
        <taxon>Wallemiaceae</taxon>
        <taxon>Wallemia</taxon>
    </lineage>
</organism>
<keyword evidence="4" id="KW-0498">Mitosis</keyword>
<dbReference type="AlphaFoldDB" id="A0A4T0MBI0"/>
<evidence type="ECO:0000256" key="1">
    <source>
        <dbReference type="ARBA" id="ARBA00004123"/>
    </source>
</evidence>
<name>A0A4T0MBI0_9BASI</name>
<protein>
    <recommendedName>
        <fullName evidence="11">TPR-like protein</fullName>
    </recommendedName>
</protein>
<dbReference type="Pfam" id="PF10345">
    <property type="entry name" value="Cohesin_load"/>
    <property type="match status" value="2"/>
</dbReference>
<dbReference type="GO" id="GO:0007059">
    <property type="term" value="P:chromosome segregation"/>
    <property type="evidence" value="ECO:0007669"/>
    <property type="project" value="UniProtKB-KW"/>
</dbReference>
<evidence type="ECO:0000256" key="2">
    <source>
        <dbReference type="ARBA" id="ARBA00008585"/>
    </source>
</evidence>
<dbReference type="GO" id="GO:0007064">
    <property type="term" value="P:mitotic sister chromatid cohesion"/>
    <property type="evidence" value="ECO:0007669"/>
    <property type="project" value="InterPro"/>
</dbReference>
<dbReference type="GO" id="GO:0005634">
    <property type="term" value="C:nucleus"/>
    <property type="evidence" value="ECO:0007669"/>
    <property type="project" value="UniProtKB-SubCell"/>
</dbReference>
<comment type="caution">
    <text evidence="9">The sequence shown here is derived from an EMBL/GenBank/DDBJ whole genome shotgun (WGS) entry which is preliminary data.</text>
</comment>
<evidence type="ECO:0000256" key="5">
    <source>
        <dbReference type="ARBA" id="ARBA00022829"/>
    </source>
</evidence>
<evidence type="ECO:0000256" key="4">
    <source>
        <dbReference type="ARBA" id="ARBA00022776"/>
    </source>
</evidence>
<evidence type="ECO:0000256" key="3">
    <source>
        <dbReference type="ARBA" id="ARBA00022618"/>
    </source>
</evidence>
<accession>A0A4T0MBI0</accession>